<dbReference type="InterPro" id="IPR036890">
    <property type="entry name" value="HATPase_C_sf"/>
</dbReference>
<dbReference type="PANTHER" id="PTHR45436">
    <property type="entry name" value="SENSOR HISTIDINE KINASE YKOH"/>
    <property type="match status" value="1"/>
</dbReference>
<dbReference type="EMBL" id="BAAAUV010000009">
    <property type="protein sequence ID" value="GAA3217184.1"/>
    <property type="molecule type" value="Genomic_DNA"/>
</dbReference>
<evidence type="ECO:0000259" key="13">
    <source>
        <dbReference type="PROSITE" id="PS50885"/>
    </source>
</evidence>
<dbReference type="PRINTS" id="PR00344">
    <property type="entry name" value="BCTRLSENSOR"/>
</dbReference>
<evidence type="ECO:0000256" key="5">
    <source>
        <dbReference type="ARBA" id="ARBA00022679"/>
    </source>
</evidence>
<evidence type="ECO:0000256" key="3">
    <source>
        <dbReference type="ARBA" id="ARBA00012438"/>
    </source>
</evidence>
<keyword evidence="7 14" id="KW-0418">Kinase</keyword>
<dbReference type="InterPro" id="IPR003661">
    <property type="entry name" value="HisK_dim/P_dom"/>
</dbReference>
<dbReference type="InterPro" id="IPR003660">
    <property type="entry name" value="HAMP_dom"/>
</dbReference>
<dbReference type="SUPFAM" id="SSF47384">
    <property type="entry name" value="Homodimeric domain of signal transducing histidine kinase"/>
    <property type="match status" value="1"/>
</dbReference>
<comment type="subcellular location">
    <subcellularLocation>
        <location evidence="2">Cell membrane</location>
    </subcellularLocation>
</comment>
<dbReference type="CDD" id="cd00082">
    <property type="entry name" value="HisKA"/>
    <property type="match status" value="1"/>
</dbReference>
<feature type="transmembrane region" description="Helical" evidence="11">
    <location>
        <begin position="102"/>
        <end position="120"/>
    </location>
</feature>
<sequence length="408" mass="44138">MRLSVRTRLTLIYGGLVLAMAAALVTVTYLQSVRTINNSFGKVQVMLPSDGLRPGPDVPFPASGGDERPAPNRIQSYVDNAVARDVAGRKQDALSALVQSSLIIFLIFAVVALLVSHLVARRMLRPLAKITATAQRLSHSSLHERIALEGPSDEIKDLADTFDAMLDRLHLAFDSQRRFVANASHELRTPLTINRTVLEVALARRSTPEETKILAGTLLETTSRHERLIEGLLLLARSENEPQERVPVDLSELAASSLDDLAVPDGVLVERRLSPAATAGEPVLLERCVANLLENAARYNLPDGRIWISTWQEHGWSVVRVENTGATVPSHALDTIYEPFRRLRPDRTGSKKGAGLGLSIVRSVVRAHGGTLETHARPEGGGLLTILRFPAASPPAAQPSGNASAAPV</sequence>
<dbReference type="CDD" id="cd06225">
    <property type="entry name" value="HAMP"/>
    <property type="match status" value="1"/>
</dbReference>
<dbReference type="SUPFAM" id="SSF55874">
    <property type="entry name" value="ATPase domain of HSP90 chaperone/DNA topoisomerase II/histidine kinase"/>
    <property type="match status" value="1"/>
</dbReference>
<evidence type="ECO:0000256" key="1">
    <source>
        <dbReference type="ARBA" id="ARBA00000085"/>
    </source>
</evidence>
<dbReference type="PROSITE" id="PS50109">
    <property type="entry name" value="HIS_KIN"/>
    <property type="match status" value="1"/>
</dbReference>
<dbReference type="PANTHER" id="PTHR45436:SF5">
    <property type="entry name" value="SENSOR HISTIDINE KINASE TRCS"/>
    <property type="match status" value="1"/>
</dbReference>
<keyword evidence="6 11" id="KW-0812">Transmembrane</keyword>
<organism evidence="14 15">
    <name type="scientific">Actinocorallia longicatena</name>
    <dbReference type="NCBI Taxonomy" id="111803"/>
    <lineage>
        <taxon>Bacteria</taxon>
        <taxon>Bacillati</taxon>
        <taxon>Actinomycetota</taxon>
        <taxon>Actinomycetes</taxon>
        <taxon>Streptosporangiales</taxon>
        <taxon>Thermomonosporaceae</taxon>
        <taxon>Actinocorallia</taxon>
    </lineage>
</organism>
<evidence type="ECO:0000313" key="14">
    <source>
        <dbReference type="EMBL" id="GAA3217184.1"/>
    </source>
</evidence>
<evidence type="ECO:0000256" key="7">
    <source>
        <dbReference type="ARBA" id="ARBA00022777"/>
    </source>
</evidence>
<dbReference type="CDD" id="cd00075">
    <property type="entry name" value="HATPase"/>
    <property type="match status" value="1"/>
</dbReference>
<keyword evidence="15" id="KW-1185">Reference proteome</keyword>
<feature type="transmembrane region" description="Helical" evidence="11">
    <location>
        <begin position="12"/>
        <end position="30"/>
    </location>
</feature>
<name>A0ABP6QCC0_9ACTN</name>
<keyword evidence="10 11" id="KW-0472">Membrane</keyword>
<dbReference type="Pfam" id="PF00512">
    <property type="entry name" value="HisKA"/>
    <property type="match status" value="1"/>
</dbReference>
<proteinExistence type="predicted"/>
<accession>A0ABP6QCC0</accession>
<dbReference type="SUPFAM" id="SSF158472">
    <property type="entry name" value="HAMP domain-like"/>
    <property type="match status" value="1"/>
</dbReference>
<dbReference type="SMART" id="SM00388">
    <property type="entry name" value="HisKA"/>
    <property type="match status" value="1"/>
</dbReference>
<feature type="domain" description="Histidine kinase" evidence="12">
    <location>
        <begin position="182"/>
        <end position="393"/>
    </location>
</feature>
<dbReference type="Gene3D" id="3.30.565.10">
    <property type="entry name" value="Histidine kinase-like ATPase, C-terminal domain"/>
    <property type="match status" value="1"/>
</dbReference>
<evidence type="ECO:0000259" key="12">
    <source>
        <dbReference type="PROSITE" id="PS50109"/>
    </source>
</evidence>
<dbReference type="PROSITE" id="PS50885">
    <property type="entry name" value="HAMP"/>
    <property type="match status" value="1"/>
</dbReference>
<dbReference type="GO" id="GO:0016301">
    <property type="term" value="F:kinase activity"/>
    <property type="evidence" value="ECO:0007669"/>
    <property type="project" value="UniProtKB-KW"/>
</dbReference>
<gene>
    <name evidence="14" type="ORF">GCM10010468_39750</name>
</gene>
<dbReference type="InterPro" id="IPR036097">
    <property type="entry name" value="HisK_dim/P_sf"/>
</dbReference>
<dbReference type="Proteomes" id="UP001501237">
    <property type="component" value="Unassembled WGS sequence"/>
</dbReference>
<dbReference type="InterPro" id="IPR050428">
    <property type="entry name" value="TCS_sensor_his_kinase"/>
</dbReference>
<keyword evidence="8 11" id="KW-1133">Transmembrane helix</keyword>
<reference evidence="15" key="1">
    <citation type="journal article" date="2019" name="Int. J. Syst. Evol. Microbiol.">
        <title>The Global Catalogue of Microorganisms (GCM) 10K type strain sequencing project: providing services to taxonomists for standard genome sequencing and annotation.</title>
        <authorList>
            <consortium name="The Broad Institute Genomics Platform"/>
            <consortium name="The Broad Institute Genome Sequencing Center for Infectious Disease"/>
            <person name="Wu L."/>
            <person name="Ma J."/>
        </authorList>
    </citation>
    <scope>NUCLEOTIDE SEQUENCE [LARGE SCALE GENOMIC DNA]</scope>
    <source>
        <strain evidence="15">JCM 9377</strain>
    </source>
</reference>
<dbReference type="Gene3D" id="1.10.287.130">
    <property type="match status" value="1"/>
</dbReference>
<dbReference type="SMART" id="SM00304">
    <property type="entry name" value="HAMP"/>
    <property type="match status" value="1"/>
</dbReference>
<dbReference type="Pfam" id="PF00672">
    <property type="entry name" value="HAMP"/>
    <property type="match status" value="1"/>
</dbReference>
<dbReference type="Gene3D" id="6.10.340.10">
    <property type="match status" value="1"/>
</dbReference>
<dbReference type="InterPro" id="IPR004358">
    <property type="entry name" value="Sig_transdc_His_kin-like_C"/>
</dbReference>
<evidence type="ECO:0000256" key="10">
    <source>
        <dbReference type="ARBA" id="ARBA00023136"/>
    </source>
</evidence>
<dbReference type="InterPro" id="IPR003594">
    <property type="entry name" value="HATPase_dom"/>
</dbReference>
<evidence type="ECO:0000313" key="15">
    <source>
        <dbReference type="Proteomes" id="UP001501237"/>
    </source>
</evidence>
<comment type="catalytic activity">
    <reaction evidence="1">
        <text>ATP + protein L-histidine = ADP + protein N-phospho-L-histidine.</text>
        <dbReference type="EC" id="2.7.13.3"/>
    </reaction>
</comment>
<evidence type="ECO:0000256" key="4">
    <source>
        <dbReference type="ARBA" id="ARBA00022553"/>
    </source>
</evidence>
<keyword evidence="5" id="KW-0808">Transferase</keyword>
<evidence type="ECO:0000256" key="8">
    <source>
        <dbReference type="ARBA" id="ARBA00022989"/>
    </source>
</evidence>
<dbReference type="InterPro" id="IPR005467">
    <property type="entry name" value="His_kinase_dom"/>
</dbReference>
<evidence type="ECO:0000256" key="6">
    <source>
        <dbReference type="ARBA" id="ARBA00022692"/>
    </source>
</evidence>
<evidence type="ECO:0000256" key="2">
    <source>
        <dbReference type="ARBA" id="ARBA00004236"/>
    </source>
</evidence>
<dbReference type="SMART" id="SM00387">
    <property type="entry name" value="HATPase_c"/>
    <property type="match status" value="1"/>
</dbReference>
<feature type="domain" description="HAMP" evidence="13">
    <location>
        <begin position="121"/>
        <end position="174"/>
    </location>
</feature>
<comment type="caution">
    <text evidence="14">The sequence shown here is derived from an EMBL/GenBank/DDBJ whole genome shotgun (WGS) entry which is preliminary data.</text>
</comment>
<protein>
    <recommendedName>
        <fullName evidence="3">histidine kinase</fullName>
        <ecNumber evidence="3">2.7.13.3</ecNumber>
    </recommendedName>
</protein>
<evidence type="ECO:0000256" key="11">
    <source>
        <dbReference type="SAM" id="Phobius"/>
    </source>
</evidence>
<keyword evidence="9" id="KW-0902">Two-component regulatory system</keyword>
<keyword evidence="4" id="KW-0597">Phosphoprotein</keyword>
<dbReference type="Pfam" id="PF02518">
    <property type="entry name" value="HATPase_c"/>
    <property type="match status" value="1"/>
</dbReference>
<evidence type="ECO:0000256" key="9">
    <source>
        <dbReference type="ARBA" id="ARBA00023012"/>
    </source>
</evidence>
<dbReference type="EC" id="2.7.13.3" evidence="3"/>
<dbReference type="RefSeq" id="WP_344830296.1">
    <property type="nucleotide sequence ID" value="NZ_BAAAUV010000009.1"/>
</dbReference>